<feature type="domain" description="THAP-type" evidence="6">
    <location>
        <begin position="7"/>
        <end position="91"/>
    </location>
</feature>
<feature type="region of interest" description="Disordered" evidence="5">
    <location>
        <begin position="396"/>
        <end position="418"/>
    </location>
</feature>
<sequence>MSPDTLIKCLYCGLVKFGCEMTKVPIHNKKLLKKWIERLGEEFAKNVKQAIVDSSKHMHICRYHFDPKHGRASRKINWWVLPIANKDYYKPCSANERNKAVPIVAEPMKYCSRRSCKVANEDLKIKCVYCQRKKVYSKMTSVPLKERKLKEWIAILGDCFAENVKRNGFQSYICLSHFNLPPGSTRRRHDVPVANMDTLPPDSDEDLTDPNLPSTSNSNPNISLSPNVDTSLNTMRVLNELGQAANFLYFQEYLSRQAFLNRTNIPSTSNFANNQRFFPFVFRLPTNPPIQTNFPSASNFAISQNVSASLSGTIQAEINQNMNQNRPNLVSREVSVPSNPNSANNRSSDPHGQFSIARILPQIVASDNVPDNIPAETAPTEMNQNIGQDEPLNVSAQHQANDDKNPKNRRGRPSKKIRDYDPKLCAYCEKMKGCKKRRYVPQNETGLNKWIAILGERFEANVKKRPISYICSSHFELEPGKTKIQHGQLPVANSITDSDDDDIRKGRPRKKINEENQPTTSEQRMNISAWANSDEDFIDPNIPSTSNSSNAQNSIEIKDEQFPRNETRNADSQNQNNSSTGNEEPLFGWLGRDIENAILAKNAEDNIPSTSNSSNQQNLREDQEDESEPES</sequence>
<name>A0A9P1I7J0_9PELO</name>
<feature type="region of interest" description="Disordered" evidence="5">
    <location>
        <begin position="186"/>
        <end position="226"/>
    </location>
</feature>
<dbReference type="InterPro" id="IPR006612">
    <property type="entry name" value="THAP_Znf"/>
</dbReference>
<keyword evidence="8" id="KW-1185">Reference proteome</keyword>
<keyword evidence="2" id="KW-0863">Zinc-finger</keyword>
<evidence type="ECO:0000256" key="3">
    <source>
        <dbReference type="ARBA" id="ARBA00022833"/>
    </source>
</evidence>
<feature type="region of interest" description="Disordered" evidence="5">
    <location>
        <begin position="481"/>
        <end position="587"/>
    </location>
</feature>
<protein>
    <recommendedName>
        <fullName evidence="6">THAP-type domain-containing protein</fullName>
    </recommendedName>
</protein>
<feature type="region of interest" description="Disordered" evidence="5">
    <location>
        <begin position="600"/>
        <end position="631"/>
    </location>
</feature>
<feature type="compositionally biased region" description="Polar residues" evidence="5">
    <location>
        <begin position="607"/>
        <end position="618"/>
    </location>
</feature>
<evidence type="ECO:0000259" key="6">
    <source>
        <dbReference type="SMART" id="SM00980"/>
    </source>
</evidence>
<keyword evidence="3" id="KW-0862">Zinc</keyword>
<feature type="compositionally biased region" description="Low complexity" evidence="5">
    <location>
        <begin position="210"/>
        <end position="226"/>
    </location>
</feature>
<dbReference type="OrthoDB" id="7312725at2759"/>
<accession>A0A9P1I7J0</accession>
<feature type="compositionally biased region" description="Polar residues" evidence="5">
    <location>
        <begin position="570"/>
        <end position="582"/>
    </location>
</feature>
<feature type="region of interest" description="Disordered" evidence="5">
    <location>
        <begin position="332"/>
        <end position="352"/>
    </location>
</feature>
<evidence type="ECO:0000256" key="2">
    <source>
        <dbReference type="ARBA" id="ARBA00022771"/>
    </source>
</evidence>
<feature type="compositionally biased region" description="Polar residues" evidence="5">
    <location>
        <begin position="515"/>
        <end position="531"/>
    </location>
</feature>
<feature type="compositionally biased region" description="Low complexity" evidence="5">
    <location>
        <begin position="334"/>
        <end position="347"/>
    </location>
</feature>
<organism evidence="7 8">
    <name type="scientific">Caenorhabditis angaria</name>
    <dbReference type="NCBI Taxonomy" id="860376"/>
    <lineage>
        <taxon>Eukaryota</taxon>
        <taxon>Metazoa</taxon>
        <taxon>Ecdysozoa</taxon>
        <taxon>Nematoda</taxon>
        <taxon>Chromadorea</taxon>
        <taxon>Rhabditida</taxon>
        <taxon>Rhabditina</taxon>
        <taxon>Rhabditomorpha</taxon>
        <taxon>Rhabditoidea</taxon>
        <taxon>Rhabditidae</taxon>
        <taxon>Peloderinae</taxon>
        <taxon>Caenorhabditis</taxon>
    </lineage>
</organism>
<evidence type="ECO:0000256" key="5">
    <source>
        <dbReference type="SAM" id="MobiDB-lite"/>
    </source>
</evidence>
<dbReference type="Proteomes" id="UP001152747">
    <property type="component" value="Unassembled WGS sequence"/>
</dbReference>
<proteinExistence type="predicted"/>
<dbReference type="SMART" id="SM00980">
    <property type="entry name" value="THAP"/>
    <property type="match status" value="2"/>
</dbReference>
<feature type="compositionally biased region" description="Basic and acidic residues" evidence="5">
    <location>
        <begin position="556"/>
        <end position="569"/>
    </location>
</feature>
<evidence type="ECO:0000256" key="1">
    <source>
        <dbReference type="ARBA" id="ARBA00022723"/>
    </source>
</evidence>
<evidence type="ECO:0000313" key="8">
    <source>
        <dbReference type="Proteomes" id="UP001152747"/>
    </source>
</evidence>
<comment type="caution">
    <text evidence="7">The sequence shown here is derived from an EMBL/GenBank/DDBJ whole genome shotgun (WGS) entry which is preliminary data.</text>
</comment>
<dbReference type="EMBL" id="CANHGI010000001">
    <property type="protein sequence ID" value="CAI5439636.1"/>
    <property type="molecule type" value="Genomic_DNA"/>
</dbReference>
<feature type="compositionally biased region" description="Acidic residues" evidence="5">
    <location>
        <begin position="622"/>
        <end position="631"/>
    </location>
</feature>
<keyword evidence="1" id="KW-0479">Metal-binding</keyword>
<dbReference type="GO" id="GO:0003677">
    <property type="term" value="F:DNA binding"/>
    <property type="evidence" value="ECO:0007669"/>
    <property type="project" value="UniProtKB-KW"/>
</dbReference>
<dbReference type="AlphaFoldDB" id="A0A9P1I7J0"/>
<gene>
    <name evidence="7" type="ORF">CAMP_LOCUS2273</name>
</gene>
<feature type="domain" description="THAP-type" evidence="6">
    <location>
        <begin position="423"/>
        <end position="499"/>
    </location>
</feature>
<evidence type="ECO:0000313" key="7">
    <source>
        <dbReference type="EMBL" id="CAI5439636.1"/>
    </source>
</evidence>
<dbReference type="GO" id="GO:0008270">
    <property type="term" value="F:zinc ion binding"/>
    <property type="evidence" value="ECO:0007669"/>
    <property type="project" value="UniProtKB-KW"/>
</dbReference>
<feature type="region of interest" description="Disordered" evidence="5">
    <location>
        <begin position="368"/>
        <end position="387"/>
    </location>
</feature>
<reference evidence="7" key="1">
    <citation type="submission" date="2022-11" db="EMBL/GenBank/DDBJ databases">
        <authorList>
            <person name="Kikuchi T."/>
        </authorList>
    </citation>
    <scope>NUCLEOTIDE SEQUENCE</scope>
    <source>
        <strain evidence="7">PS1010</strain>
    </source>
</reference>
<keyword evidence="4" id="KW-0238">DNA-binding</keyword>
<evidence type="ECO:0000256" key="4">
    <source>
        <dbReference type="ARBA" id="ARBA00023125"/>
    </source>
</evidence>
<feature type="compositionally biased region" description="Polar residues" evidence="5">
    <location>
        <begin position="542"/>
        <end position="555"/>
    </location>
</feature>